<organism evidence="3 4">
    <name type="scientific">Lyngbya confervoides BDU141951</name>
    <dbReference type="NCBI Taxonomy" id="1574623"/>
    <lineage>
        <taxon>Bacteria</taxon>
        <taxon>Bacillati</taxon>
        <taxon>Cyanobacteriota</taxon>
        <taxon>Cyanophyceae</taxon>
        <taxon>Oscillatoriophycideae</taxon>
        <taxon>Oscillatoriales</taxon>
        <taxon>Microcoleaceae</taxon>
        <taxon>Lyngbya</taxon>
    </lineage>
</organism>
<dbReference type="AlphaFoldDB" id="A0ABD4T8L2"/>
<gene>
    <name evidence="3" type="ORF">QQ91_0020230</name>
</gene>
<dbReference type="InterPro" id="IPR004629">
    <property type="entry name" value="WecG_TagA_CpsF"/>
</dbReference>
<evidence type="ECO:0000256" key="2">
    <source>
        <dbReference type="ARBA" id="ARBA00022679"/>
    </source>
</evidence>
<sequence length="268" mass="30292">MIDHGRFNILGILIDAIDYEAAVDRILTAAQAGKPLSVSALAVHGVMTGVLDQEQAYRLNHLDLLVPDGQPVRWALNWLYRCGLADRVYGPTLMLKICDRVAQLGLPIALYGSKPEVLKSLADNLKQKFPELQILDQQPSRFRQVSVEEQLDIASQIRHSGAKLVFVGLGCPRQEVWVYENRDLLGMPAIAVGAAFDFHAGLLSQAPKWMQDRGLEWFFRLLKEPSRLWRRYLLLNPLYISLLLCQAYHFQSISSKNLPSPRDSLRYG</sequence>
<dbReference type="GO" id="GO:0016757">
    <property type="term" value="F:glycosyltransferase activity"/>
    <property type="evidence" value="ECO:0007669"/>
    <property type="project" value="UniProtKB-KW"/>
</dbReference>
<keyword evidence="4" id="KW-1185">Reference proteome</keyword>
<keyword evidence="1" id="KW-0328">Glycosyltransferase</keyword>
<dbReference type="Proteomes" id="UP000031561">
    <property type="component" value="Unassembled WGS sequence"/>
</dbReference>
<dbReference type="PANTHER" id="PTHR34136">
    <property type="match status" value="1"/>
</dbReference>
<dbReference type="Pfam" id="PF03808">
    <property type="entry name" value="Glyco_tran_WecG"/>
    <property type="match status" value="1"/>
</dbReference>
<proteinExistence type="predicted"/>
<dbReference type="EMBL" id="JTHE03000116">
    <property type="protein sequence ID" value="MCM1985149.1"/>
    <property type="molecule type" value="Genomic_DNA"/>
</dbReference>
<protein>
    <submittedName>
        <fullName evidence="3">WecB/TagA/CpsF family glycosyltransferase</fullName>
    </submittedName>
</protein>
<evidence type="ECO:0000256" key="1">
    <source>
        <dbReference type="ARBA" id="ARBA00022676"/>
    </source>
</evidence>
<dbReference type="PANTHER" id="PTHR34136:SF1">
    <property type="entry name" value="UDP-N-ACETYL-D-MANNOSAMINURONIC ACID TRANSFERASE"/>
    <property type="match status" value="1"/>
</dbReference>
<name>A0ABD4T8L2_9CYAN</name>
<evidence type="ECO:0000313" key="4">
    <source>
        <dbReference type="Proteomes" id="UP000031561"/>
    </source>
</evidence>
<dbReference type="RefSeq" id="WP_166277834.1">
    <property type="nucleotide sequence ID" value="NZ_JTHE03000116.1"/>
</dbReference>
<evidence type="ECO:0000313" key="3">
    <source>
        <dbReference type="EMBL" id="MCM1985149.1"/>
    </source>
</evidence>
<keyword evidence="2" id="KW-0808">Transferase</keyword>
<reference evidence="3 4" key="1">
    <citation type="journal article" date="2015" name="Genome Announc.">
        <title>Draft Genome Sequence of Filamentous Marine Cyanobacterium Lyngbya confervoides Strain BDU141951.</title>
        <authorList>
            <person name="Chandrababunaidu M.M."/>
            <person name="Sen D."/>
            <person name="Tripathy S."/>
        </authorList>
    </citation>
    <scope>NUCLEOTIDE SEQUENCE [LARGE SCALE GENOMIC DNA]</scope>
    <source>
        <strain evidence="3 4">BDU141951</strain>
    </source>
</reference>
<dbReference type="CDD" id="cd06533">
    <property type="entry name" value="Glyco_transf_WecG_TagA"/>
    <property type="match status" value="1"/>
</dbReference>
<accession>A0ABD4T8L2</accession>
<dbReference type="NCBIfam" id="TIGR00696">
    <property type="entry name" value="wecG_tagA_cpsF"/>
    <property type="match status" value="1"/>
</dbReference>
<comment type="caution">
    <text evidence="3">The sequence shown here is derived from an EMBL/GenBank/DDBJ whole genome shotgun (WGS) entry which is preliminary data.</text>
</comment>